<comment type="similarity">
    <text evidence="5">Belongs to the NtaA/SnaA/DszA monooxygenase family.</text>
</comment>
<proteinExistence type="inferred from homology"/>
<evidence type="ECO:0000256" key="5">
    <source>
        <dbReference type="ARBA" id="ARBA00033748"/>
    </source>
</evidence>
<dbReference type="PANTHER" id="PTHR30011">
    <property type="entry name" value="ALKANESULFONATE MONOOXYGENASE-RELATED"/>
    <property type="match status" value="1"/>
</dbReference>
<protein>
    <submittedName>
        <fullName evidence="8">LLM class flavin-dependent oxidoreductase</fullName>
        <ecNumber evidence="8">1.-.-.-</ecNumber>
    </submittedName>
</protein>
<evidence type="ECO:0000256" key="3">
    <source>
        <dbReference type="ARBA" id="ARBA00023002"/>
    </source>
</evidence>
<dbReference type="GO" id="GO:0016491">
    <property type="term" value="F:oxidoreductase activity"/>
    <property type="evidence" value="ECO:0007669"/>
    <property type="project" value="UniProtKB-KW"/>
</dbReference>
<evidence type="ECO:0000256" key="6">
    <source>
        <dbReference type="SAM" id="MobiDB-lite"/>
    </source>
</evidence>
<keyword evidence="9" id="KW-1185">Reference proteome</keyword>
<dbReference type="Pfam" id="PF00296">
    <property type="entry name" value="Bac_luciferase"/>
    <property type="match status" value="1"/>
</dbReference>
<evidence type="ECO:0000256" key="2">
    <source>
        <dbReference type="ARBA" id="ARBA00022643"/>
    </source>
</evidence>
<sequence length="480" mass="52535">MSTPDPGTAPAPLPGPGAPGRPRLLLSAFLMATPGHILEGLWRHPRAQQDRYDELSLWTDLARQLEDARFDAMFFADVVGLYGDHRGGWDTFVREGIQIPSLDPSVMLSALGAVTEHIGLAWTSSVIQEHPFTFARRAATLDHLTRGRVGWNIVTSALENAHRNYGLPGLTPHDERYAWAEEYVDVVYKLLEGSWDDDAEVKDRAAGVFSVPGRIHKVHHRGERYSVEGPHLVAPSPQRTPVLFQAGTSPVGMDFAARNAEAVFMFAGSPAGAAKVTTTVRRLAVEHGRRADDVKFFTGLSLVVGSTEAEARRLKADYDEHLSVEGLAAHMLGGMGVDLGDAPVDTRLKDLEVQGVRGVHQAIIDSVPGGDPTIEDMVRYRSEMMRLVGTPEQVADRLEQWQDAGVDGINIINHVLPDSYTEVVEGLLPELRRRGLAQEEYAPGTFREKLFGRQDGGRLDERHPAARFRGAFGGPEGSSA</sequence>
<gene>
    <name evidence="8" type="ORF">ACFOLH_15105</name>
</gene>
<feature type="compositionally biased region" description="Basic and acidic residues" evidence="6">
    <location>
        <begin position="452"/>
        <end position="464"/>
    </location>
</feature>
<evidence type="ECO:0000259" key="7">
    <source>
        <dbReference type="Pfam" id="PF00296"/>
    </source>
</evidence>
<feature type="region of interest" description="Disordered" evidence="6">
    <location>
        <begin position="452"/>
        <end position="480"/>
    </location>
</feature>
<evidence type="ECO:0000256" key="4">
    <source>
        <dbReference type="ARBA" id="ARBA00023033"/>
    </source>
</evidence>
<dbReference type="SUPFAM" id="SSF51679">
    <property type="entry name" value="Bacterial luciferase-like"/>
    <property type="match status" value="1"/>
</dbReference>
<accession>A0ABV7WJV8</accession>
<feature type="compositionally biased region" description="Gly residues" evidence="6">
    <location>
        <begin position="471"/>
        <end position="480"/>
    </location>
</feature>
<keyword evidence="3 8" id="KW-0560">Oxidoreductase</keyword>
<name>A0ABV7WJV8_9MICO</name>
<dbReference type="RefSeq" id="WP_340290957.1">
    <property type="nucleotide sequence ID" value="NZ_JBBEOI010000026.1"/>
</dbReference>
<dbReference type="PANTHER" id="PTHR30011:SF16">
    <property type="entry name" value="C2H2 FINGER DOMAIN TRANSCRIPTION FACTOR (EUROFUNG)-RELATED"/>
    <property type="match status" value="1"/>
</dbReference>
<dbReference type="InterPro" id="IPR016215">
    <property type="entry name" value="NTA_MOA"/>
</dbReference>
<keyword evidence="1" id="KW-0285">Flavoprotein</keyword>
<dbReference type="EC" id="1.-.-.-" evidence="8"/>
<dbReference type="PIRSF" id="PIRSF000337">
    <property type="entry name" value="NTA_MOA"/>
    <property type="match status" value="1"/>
</dbReference>
<dbReference type="Proteomes" id="UP001595685">
    <property type="component" value="Unassembled WGS sequence"/>
</dbReference>
<keyword evidence="2" id="KW-0288">FMN</keyword>
<reference evidence="9" key="1">
    <citation type="journal article" date="2019" name="Int. J. Syst. Evol. Microbiol.">
        <title>The Global Catalogue of Microorganisms (GCM) 10K type strain sequencing project: providing services to taxonomists for standard genome sequencing and annotation.</title>
        <authorList>
            <consortium name="The Broad Institute Genomics Platform"/>
            <consortium name="The Broad Institute Genome Sequencing Center for Infectious Disease"/>
            <person name="Wu L."/>
            <person name="Ma J."/>
        </authorList>
    </citation>
    <scope>NUCLEOTIDE SEQUENCE [LARGE SCALE GENOMIC DNA]</scope>
    <source>
        <strain evidence="9">NCAIM B.02333</strain>
    </source>
</reference>
<dbReference type="InterPro" id="IPR036661">
    <property type="entry name" value="Luciferase-like_sf"/>
</dbReference>
<evidence type="ECO:0000313" key="9">
    <source>
        <dbReference type="Proteomes" id="UP001595685"/>
    </source>
</evidence>
<dbReference type="Gene3D" id="3.20.20.30">
    <property type="entry name" value="Luciferase-like domain"/>
    <property type="match status" value="1"/>
</dbReference>
<organism evidence="8 9">
    <name type="scientific">Aquipuribacter hungaricus</name>
    <dbReference type="NCBI Taxonomy" id="545624"/>
    <lineage>
        <taxon>Bacteria</taxon>
        <taxon>Bacillati</taxon>
        <taxon>Actinomycetota</taxon>
        <taxon>Actinomycetes</taxon>
        <taxon>Micrococcales</taxon>
        <taxon>Intrasporangiaceae</taxon>
        <taxon>Aquipuribacter</taxon>
    </lineage>
</organism>
<feature type="domain" description="Luciferase-like" evidence="7">
    <location>
        <begin position="53"/>
        <end position="407"/>
    </location>
</feature>
<keyword evidence="4" id="KW-0503">Monooxygenase</keyword>
<dbReference type="InterPro" id="IPR051260">
    <property type="entry name" value="Diverse_substr_monoxygenases"/>
</dbReference>
<evidence type="ECO:0000313" key="8">
    <source>
        <dbReference type="EMBL" id="MFC3689674.1"/>
    </source>
</evidence>
<evidence type="ECO:0000256" key="1">
    <source>
        <dbReference type="ARBA" id="ARBA00022630"/>
    </source>
</evidence>
<comment type="caution">
    <text evidence="8">The sequence shown here is derived from an EMBL/GenBank/DDBJ whole genome shotgun (WGS) entry which is preliminary data.</text>
</comment>
<dbReference type="NCBIfam" id="TIGR03860">
    <property type="entry name" value="FMN_nitrolo"/>
    <property type="match status" value="1"/>
</dbReference>
<dbReference type="EMBL" id="JBHRWW010000012">
    <property type="protein sequence ID" value="MFC3689674.1"/>
    <property type="molecule type" value="Genomic_DNA"/>
</dbReference>
<dbReference type="InterPro" id="IPR011251">
    <property type="entry name" value="Luciferase-like_dom"/>
</dbReference>